<dbReference type="AlphaFoldDB" id="A0A239HEG1"/>
<dbReference type="InterPro" id="IPR045709">
    <property type="entry name" value="DUF6065"/>
</dbReference>
<feature type="region of interest" description="Disordered" evidence="1">
    <location>
        <begin position="199"/>
        <end position="256"/>
    </location>
</feature>
<dbReference type="RefSeq" id="WP_089215641.1">
    <property type="nucleotide sequence ID" value="NZ_FZPA01000005.1"/>
</dbReference>
<dbReference type="EMBL" id="FZPA01000005">
    <property type="protein sequence ID" value="SNS79183.1"/>
    <property type="molecule type" value="Genomic_DNA"/>
</dbReference>
<accession>A0A239HEG1</accession>
<name>A0A239HEG1_9SPHN</name>
<organism evidence="2 3">
    <name type="scientific">Sphingopyxis indica</name>
    <dbReference type="NCBI Taxonomy" id="436663"/>
    <lineage>
        <taxon>Bacteria</taxon>
        <taxon>Pseudomonadati</taxon>
        <taxon>Pseudomonadota</taxon>
        <taxon>Alphaproteobacteria</taxon>
        <taxon>Sphingomonadales</taxon>
        <taxon>Sphingomonadaceae</taxon>
        <taxon>Sphingopyxis</taxon>
    </lineage>
</organism>
<dbReference type="Pfam" id="PF19541">
    <property type="entry name" value="DUF6065"/>
    <property type="match status" value="1"/>
</dbReference>
<dbReference type="Proteomes" id="UP000198339">
    <property type="component" value="Unassembled WGS sequence"/>
</dbReference>
<evidence type="ECO:0000313" key="2">
    <source>
        <dbReference type="EMBL" id="SNS79183.1"/>
    </source>
</evidence>
<evidence type="ECO:0000256" key="1">
    <source>
        <dbReference type="SAM" id="MobiDB-lite"/>
    </source>
</evidence>
<proteinExistence type="predicted"/>
<keyword evidence="3" id="KW-1185">Reference proteome</keyword>
<dbReference type="OrthoDB" id="479699at2"/>
<reference evidence="2 3" key="1">
    <citation type="submission" date="2017-06" db="EMBL/GenBank/DDBJ databases">
        <authorList>
            <person name="Kim H.J."/>
            <person name="Triplett B.A."/>
        </authorList>
    </citation>
    <scope>NUCLEOTIDE SEQUENCE [LARGE SCALE GENOMIC DNA]</scope>
    <source>
        <strain evidence="2 3">DS15</strain>
    </source>
</reference>
<sequence length="256" mass="28958">MKELTAYVIDGHDLHIRPARTDRRWMDATDQRFAYRCLPITIANTYGWELLCPAGFSAVWDGTLAREAIAITPLSDKPTPAISHFGNAILTFHVPCLFQTDSGVDLYVGGPVNQPKDGIAPLSGIIETDWSPYTFTMNWMFTRPHHPVRFETGEPICHIFPVRLGEIETVAPTVRKLSEKPELEQEYRLWSESRSSFNADLARPDSDASRERWQKNYFRGIMPSGRPAGEGHQSRLRLRPFSDGDPSDAEKEPDAD</sequence>
<feature type="compositionally biased region" description="Basic and acidic residues" evidence="1">
    <location>
        <begin position="202"/>
        <end position="214"/>
    </location>
</feature>
<gene>
    <name evidence="2" type="ORF">SAMN06295955_10596</name>
</gene>
<protein>
    <submittedName>
        <fullName evidence="2">Uncharacterized protein</fullName>
    </submittedName>
</protein>
<evidence type="ECO:0000313" key="3">
    <source>
        <dbReference type="Proteomes" id="UP000198339"/>
    </source>
</evidence>